<dbReference type="Pfam" id="PF13497">
    <property type="entry name" value="DUF4121"/>
    <property type="match status" value="1"/>
</dbReference>
<dbReference type="InterPro" id="IPR025189">
    <property type="entry name" value="DUF4121"/>
</dbReference>
<evidence type="ECO:0000313" key="1">
    <source>
        <dbReference type="EMBL" id="MDU0258593.1"/>
    </source>
</evidence>
<gene>
    <name evidence="1" type="ORF">RVH17_00410</name>
</gene>
<proteinExistence type="predicted"/>
<protein>
    <submittedName>
        <fullName evidence="1">DUF4121 family protein</fullName>
    </submittedName>
</protein>
<evidence type="ECO:0000313" key="2">
    <source>
        <dbReference type="Proteomes" id="UP001181347"/>
    </source>
</evidence>
<sequence>MQQDKTEDRYSRETLLPMNTLYDHEHCLTQEDVDAANALVRHIERTRNPLVSQGGDRVRYTTRHGDFHGNALIEAVREDGMRSICLCPYVPFVWATADGIGCSVSGGPFTAVMPQELKPSGAMPGDFCAWGHCGACGNGVVRFCAEVPLWEFREGDPLYGDFSTEKWRKISLYKDTENLHGNLYRGDCISFRTEEEFRRFLSDCEGTVFAAPNPKSVIVWGYRDEQVALPRTEWKALDVPVTERRIYNTLQPVKLVKDHGRHTAVCYFVRPEDDISQPQDMTLEELIYEESCPISKVTV</sequence>
<dbReference type="RefSeq" id="WP_237959179.1">
    <property type="nucleotide sequence ID" value="NZ_BAAFKU010000022.1"/>
</dbReference>
<accession>A0AAE4LJ69</accession>
<dbReference type="Proteomes" id="UP001181347">
    <property type="component" value="Unassembled WGS sequence"/>
</dbReference>
<name>A0AAE4LJ69_9BACT</name>
<reference evidence="1" key="1">
    <citation type="submission" date="2023-10" db="EMBL/GenBank/DDBJ databases">
        <title>Genome Sequence of the Bacteria from From Gut Wall in Crohn's Disease.</title>
        <authorList>
            <person name="Rodriguez-Palacios A."/>
        </authorList>
    </citation>
    <scope>NUCLEOTIDE SEQUENCE</scope>
    <source>
        <strain evidence="1">CavFT-hAR58</strain>
    </source>
</reference>
<dbReference type="EMBL" id="JAWDES010000001">
    <property type="protein sequence ID" value="MDU0258593.1"/>
    <property type="molecule type" value="Genomic_DNA"/>
</dbReference>
<comment type="caution">
    <text evidence="1">The sequence shown here is derived from an EMBL/GenBank/DDBJ whole genome shotgun (WGS) entry which is preliminary data.</text>
</comment>
<dbReference type="AlphaFoldDB" id="A0AAE4LJ69"/>
<organism evidence="1 2">
    <name type="scientific">Alistipes finegoldii</name>
    <dbReference type="NCBI Taxonomy" id="214856"/>
    <lineage>
        <taxon>Bacteria</taxon>
        <taxon>Pseudomonadati</taxon>
        <taxon>Bacteroidota</taxon>
        <taxon>Bacteroidia</taxon>
        <taxon>Bacteroidales</taxon>
        <taxon>Rikenellaceae</taxon>
        <taxon>Alistipes</taxon>
    </lineage>
</organism>